<evidence type="ECO:0000313" key="1">
    <source>
        <dbReference type="EMBL" id="GIY74038.1"/>
    </source>
</evidence>
<reference evidence="1 2" key="1">
    <citation type="submission" date="2021-06" db="EMBL/GenBank/DDBJ databases">
        <title>Caerostris extrusa draft genome.</title>
        <authorList>
            <person name="Kono N."/>
            <person name="Arakawa K."/>
        </authorList>
    </citation>
    <scope>NUCLEOTIDE SEQUENCE [LARGE SCALE GENOMIC DNA]</scope>
</reference>
<name>A0AAV4VVK3_CAEEX</name>
<proteinExistence type="predicted"/>
<evidence type="ECO:0000313" key="2">
    <source>
        <dbReference type="Proteomes" id="UP001054945"/>
    </source>
</evidence>
<dbReference type="EMBL" id="BPLR01015158">
    <property type="protein sequence ID" value="GIY74038.1"/>
    <property type="molecule type" value="Genomic_DNA"/>
</dbReference>
<sequence>MKLAAESPLLCKNAPACSARVLTSRSRVQRSVGPPSDLVDWAPVSEFCLVNSQSSKINMLAHVSGQYAGPIHNTKNISKASQTHLRLEPDFPHRGMKCFIWPSVLSLSLFEERRKHDFQITLHTYCQLIHVR</sequence>
<dbReference type="Proteomes" id="UP001054945">
    <property type="component" value="Unassembled WGS sequence"/>
</dbReference>
<comment type="caution">
    <text evidence="1">The sequence shown here is derived from an EMBL/GenBank/DDBJ whole genome shotgun (WGS) entry which is preliminary data.</text>
</comment>
<protein>
    <submittedName>
        <fullName evidence="1">Uncharacterized protein</fullName>
    </submittedName>
</protein>
<accession>A0AAV4VVK3</accession>
<organism evidence="1 2">
    <name type="scientific">Caerostris extrusa</name>
    <name type="common">Bark spider</name>
    <name type="synonym">Caerostris bankana</name>
    <dbReference type="NCBI Taxonomy" id="172846"/>
    <lineage>
        <taxon>Eukaryota</taxon>
        <taxon>Metazoa</taxon>
        <taxon>Ecdysozoa</taxon>
        <taxon>Arthropoda</taxon>
        <taxon>Chelicerata</taxon>
        <taxon>Arachnida</taxon>
        <taxon>Araneae</taxon>
        <taxon>Araneomorphae</taxon>
        <taxon>Entelegynae</taxon>
        <taxon>Araneoidea</taxon>
        <taxon>Araneidae</taxon>
        <taxon>Caerostris</taxon>
    </lineage>
</organism>
<keyword evidence="2" id="KW-1185">Reference proteome</keyword>
<dbReference type="AlphaFoldDB" id="A0AAV4VVK3"/>
<gene>
    <name evidence="1" type="ORF">CEXT_186951</name>
</gene>